<dbReference type="Pfam" id="PF01758">
    <property type="entry name" value="SBF"/>
    <property type="match status" value="1"/>
</dbReference>
<sequence length="447" mass="48841">MATIQSCKATSCCSTNTPKACNQEDEKAGLSDCPLFEDDCLDCDFCDGLNNFDEKANNTCATGGFICTSYQTIPNFCPSDPFKSLSIFDKLLGPLVLIAMILGVVIGVYAKDGVKTHLIESAQWEGVSVPILVGLLLMIWPALSKVNWEKLVDLSRELKLWIHVGMSIIINWIISPLMMLGIAWATLPDAEMERYRKGVLLVGVSRCIAMVIIWTTIADGDVNYCGYLMVINSLLQIVLFSPYSLLFVNILGGNSGGPQLHLDYESTARSVGIYLGIPLAAGIITRFALLKYSSVKFRGWFYEVAGKIGLIGLLYTIIVLFASQGSNITKNIGKVFRTIVPLLLYFIIVWFATFLGFWKLDRSHRYRDLAGGGYERAVTQAFTAGSNNFELAIAVATAAFGPDSPETIAATLGPLIEVPVLLLLSYVALFLRAKLFKGSSSIKLEAA</sequence>
<dbReference type="FunFam" id="1.20.1530.20:FF:000009">
    <property type="entry name" value="Arsenite transporter, ACR3 family"/>
    <property type="match status" value="1"/>
</dbReference>
<dbReference type="EMBL" id="SPRV01000032">
    <property type="protein sequence ID" value="TIC61054.1"/>
    <property type="molecule type" value="Genomic_DNA"/>
</dbReference>
<evidence type="ECO:0000256" key="9">
    <source>
        <dbReference type="SAM" id="Phobius"/>
    </source>
</evidence>
<feature type="transmembrane region" description="Helical" evidence="9">
    <location>
        <begin position="199"/>
        <end position="217"/>
    </location>
</feature>
<evidence type="ECO:0000313" key="13">
    <source>
        <dbReference type="Proteomes" id="UP000309601"/>
    </source>
</evidence>
<comment type="similarity">
    <text evidence="2">Belongs to the arsenical resistance-3 (ACR3) (TC 2.A.59) family.</text>
</comment>
<evidence type="ECO:0000256" key="1">
    <source>
        <dbReference type="ARBA" id="ARBA00004651"/>
    </source>
</evidence>
<feature type="transmembrane region" description="Helical" evidence="9">
    <location>
        <begin position="122"/>
        <end position="140"/>
    </location>
</feature>
<feature type="transmembrane region" description="Helical" evidence="9">
    <location>
        <begin position="335"/>
        <end position="358"/>
    </location>
</feature>
<keyword evidence="3" id="KW-0813">Transport</keyword>
<evidence type="ECO:0000256" key="7">
    <source>
        <dbReference type="ARBA" id="ARBA00022989"/>
    </source>
</evidence>
<dbReference type="InterPro" id="IPR004706">
    <property type="entry name" value="Arsenical-R_Acr3"/>
</dbReference>
<dbReference type="GO" id="GO:0015105">
    <property type="term" value="F:arsenite transmembrane transporter activity"/>
    <property type="evidence" value="ECO:0007669"/>
    <property type="project" value="TreeGrafter"/>
</dbReference>
<dbReference type="GO" id="GO:0046685">
    <property type="term" value="P:response to arsenic-containing substance"/>
    <property type="evidence" value="ECO:0007669"/>
    <property type="project" value="UniProtKB-KW"/>
</dbReference>
<keyword evidence="6" id="KW-0059">Arsenical resistance</keyword>
<feature type="transmembrane region" description="Helical" evidence="9">
    <location>
        <begin position="91"/>
        <end position="110"/>
    </location>
</feature>
<feature type="transmembrane region" description="Helical" evidence="9">
    <location>
        <begin position="408"/>
        <end position="431"/>
    </location>
</feature>
<dbReference type="PANTHER" id="PTHR43057">
    <property type="entry name" value="ARSENITE EFFLUX TRANSPORTER"/>
    <property type="match status" value="1"/>
</dbReference>
<dbReference type="EMBL" id="SPRW01000032">
    <property type="protein sequence ID" value="TIC63858.1"/>
    <property type="molecule type" value="Genomic_DNA"/>
</dbReference>
<dbReference type="InterPro" id="IPR002657">
    <property type="entry name" value="BilAc:Na_symport/Acr3"/>
</dbReference>
<keyword evidence="7 9" id="KW-1133">Transmembrane helix</keyword>
<protein>
    <submittedName>
        <fullName evidence="10">Arsenical-resistance protein</fullName>
    </submittedName>
</protein>
<accession>A0A4T0T7A4</accession>
<keyword evidence="5 9" id="KW-0812">Transmembrane</keyword>
<evidence type="ECO:0000256" key="5">
    <source>
        <dbReference type="ARBA" id="ARBA00022692"/>
    </source>
</evidence>
<comment type="subcellular location">
    <subcellularLocation>
        <location evidence="1">Cell membrane</location>
        <topology evidence="1">Multi-pass membrane protein</topology>
    </subcellularLocation>
</comment>
<evidence type="ECO:0000256" key="6">
    <source>
        <dbReference type="ARBA" id="ARBA00022849"/>
    </source>
</evidence>
<dbReference type="PANTHER" id="PTHR43057:SF1">
    <property type="entry name" value="ARSENICAL-RESISTANCE PROTEIN 3"/>
    <property type="match status" value="1"/>
</dbReference>
<evidence type="ECO:0000256" key="3">
    <source>
        <dbReference type="ARBA" id="ARBA00022448"/>
    </source>
</evidence>
<keyword evidence="4" id="KW-1003">Cell membrane</keyword>
<evidence type="ECO:0000313" key="12">
    <source>
        <dbReference type="Proteomes" id="UP000305362"/>
    </source>
</evidence>
<feature type="transmembrane region" description="Helical" evidence="9">
    <location>
        <begin position="271"/>
        <end position="292"/>
    </location>
</feature>
<organism evidence="10 12">
    <name type="scientific">Wallemia mellicola</name>
    <dbReference type="NCBI Taxonomy" id="1708541"/>
    <lineage>
        <taxon>Eukaryota</taxon>
        <taxon>Fungi</taxon>
        <taxon>Dikarya</taxon>
        <taxon>Basidiomycota</taxon>
        <taxon>Wallemiomycotina</taxon>
        <taxon>Wallemiomycetes</taxon>
        <taxon>Wallemiales</taxon>
        <taxon>Wallemiaceae</taxon>
        <taxon>Wallemia</taxon>
    </lineage>
</organism>
<feature type="transmembrane region" description="Helical" evidence="9">
    <location>
        <begin position="304"/>
        <end position="323"/>
    </location>
</feature>
<gene>
    <name evidence="11" type="ORF">E3Q02_02833</name>
    <name evidence="10" type="ORF">E3Q03_02831</name>
</gene>
<name>A0A4T0T7A4_9BASI</name>
<dbReference type="AlphaFoldDB" id="A0A4T0T7A4"/>
<feature type="transmembrane region" description="Helical" evidence="9">
    <location>
        <begin position="229"/>
        <end position="251"/>
    </location>
</feature>
<keyword evidence="8 9" id="KW-0472">Membrane</keyword>
<dbReference type="Proteomes" id="UP000309601">
    <property type="component" value="Unassembled WGS sequence"/>
</dbReference>
<reference evidence="12 13" key="1">
    <citation type="submission" date="2019-03" db="EMBL/GenBank/DDBJ databases">
        <title>Sequencing 25 genomes of Wallemia mellicola.</title>
        <authorList>
            <person name="Gostincar C."/>
        </authorList>
    </citation>
    <scope>NUCLEOTIDE SEQUENCE [LARGE SCALE GENOMIC DNA]</scope>
    <source>
        <strain evidence="11 13">EXF-1274</strain>
        <strain evidence="10 12">EXF-1277</strain>
    </source>
</reference>
<evidence type="ECO:0000313" key="11">
    <source>
        <dbReference type="EMBL" id="TIC63858.1"/>
    </source>
</evidence>
<feature type="transmembrane region" description="Helical" evidence="9">
    <location>
        <begin position="160"/>
        <end position="187"/>
    </location>
</feature>
<proteinExistence type="inferred from homology"/>
<dbReference type="Proteomes" id="UP000305362">
    <property type="component" value="Unassembled WGS sequence"/>
</dbReference>
<dbReference type="InterPro" id="IPR038770">
    <property type="entry name" value="Na+/solute_symporter_sf"/>
</dbReference>
<evidence type="ECO:0000256" key="8">
    <source>
        <dbReference type="ARBA" id="ARBA00023136"/>
    </source>
</evidence>
<evidence type="ECO:0000313" key="10">
    <source>
        <dbReference type="EMBL" id="TIC61054.1"/>
    </source>
</evidence>
<evidence type="ECO:0000256" key="2">
    <source>
        <dbReference type="ARBA" id="ARBA00010110"/>
    </source>
</evidence>
<dbReference type="NCBIfam" id="TIGR00832">
    <property type="entry name" value="acr3"/>
    <property type="match status" value="1"/>
</dbReference>
<dbReference type="GO" id="GO:0015104">
    <property type="term" value="F:antimonite transmembrane transporter activity"/>
    <property type="evidence" value="ECO:0007669"/>
    <property type="project" value="TreeGrafter"/>
</dbReference>
<dbReference type="GO" id="GO:0015297">
    <property type="term" value="F:antiporter activity"/>
    <property type="evidence" value="ECO:0007669"/>
    <property type="project" value="InterPro"/>
</dbReference>
<dbReference type="OrthoDB" id="187348at2759"/>
<dbReference type="Gene3D" id="1.20.1530.20">
    <property type="match status" value="1"/>
</dbReference>
<dbReference type="GO" id="GO:0005886">
    <property type="term" value="C:plasma membrane"/>
    <property type="evidence" value="ECO:0007669"/>
    <property type="project" value="UniProtKB-SubCell"/>
</dbReference>
<evidence type="ECO:0000256" key="4">
    <source>
        <dbReference type="ARBA" id="ARBA00022475"/>
    </source>
</evidence>
<comment type="caution">
    <text evidence="10">The sequence shown here is derived from an EMBL/GenBank/DDBJ whole genome shotgun (WGS) entry which is preliminary data.</text>
</comment>